<keyword evidence="7" id="KW-1185">Reference proteome</keyword>
<dbReference type="AlphaFoldDB" id="A0A1T5P8V1"/>
<keyword evidence="3" id="KW-0378">Hydrolase</keyword>
<proteinExistence type="predicted"/>
<dbReference type="Pfam" id="PF22244">
    <property type="entry name" value="GCE_fung"/>
    <property type="match status" value="1"/>
</dbReference>
<feature type="signal peptide" evidence="4">
    <location>
        <begin position="1"/>
        <end position="20"/>
    </location>
</feature>
<dbReference type="GO" id="GO:0052689">
    <property type="term" value="F:carboxylic ester hydrolase activity"/>
    <property type="evidence" value="ECO:0007669"/>
    <property type="project" value="UniProtKB-KW"/>
</dbReference>
<dbReference type="InterPro" id="IPR054579">
    <property type="entry name" value="GCE-like_dom"/>
</dbReference>
<name>A0A1T5P8V1_9BACT</name>
<evidence type="ECO:0000313" key="7">
    <source>
        <dbReference type="Proteomes" id="UP000190166"/>
    </source>
</evidence>
<feature type="domain" description="4-O-methyl-glucuronoyl methylesterase-like" evidence="5">
    <location>
        <begin position="222"/>
        <end position="368"/>
    </location>
</feature>
<sequence length="420" mass="46721">MNPKTILSFLIQLAILPACFAQHPNEAAVDYHLPDVLRTQSGKEINTVADWEKIRRPEVIALFEKNVQGKTPVKNIPLRFVPLSVSHNALNGTATRKQVRVYFSRNEKYYMDILLYLPKNKPVPVFVGLNFGGNQVVNADTGILISKRWVKYATEPAYKNHLGTAASRGVQSNDWCVEKIIAAGYGVATVYYGDLQPDSVNSVNAGVAPLFYTKGQKEPAADEWGAIGVWAWGLSRALDYMETDGDIDAKKVIVMGHSRLGKTALWAGAQDQRFAMVISNNSGEGGAAITRRKYGETIAVMNKAFPHWFCGNFKKYNDKEDELPVDFHELIALIAPRPVYIASASQDQWADPLGEYLSGWYATPVYALYGLKGLSTPVPLGISQPVGDGVIGYHLRKGEHAITPYDWDQYIRFANRFFNK</sequence>
<organism evidence="6 7">
    <name type="scientific">Chitinophaga ginsengisegetis</name>
    <dbReference type="NCBI Taxonomy" id="393003"/>
    <lineage>
        <taxon>Bacteria</taxon>
        <taxon>Pseudomonadati</taxon>
        <taxon>Bacteroidota</taxon>
        <taxon>Chitinophagia</taxon>
        <taxon>Chitinophagales</taxon>
        <taxon>Chitinophagaceae</taxon>
        <taxon>Chitinophaga</taxon>
    </lineage>
</organism>
<evidence type="ECO:0000256" key="3">
    <source>
        <dbReference type="ARBA" id="ARBA00022801"/>
    </source>
</evidence>
<reference evidence="7" key="1">
    <citation type="submission" date="2017-02" db="EMBL/GenBank/DDBJ databases">
        <authorList>
            <person name="Varghese N."/>
            <person name="Submissions S."/>
        </authorList>
    </citation>
    <scope>NUCLEOTIDE SEQUENCE [LARGE SCALE GENOMIC DNA]</scope>
    <source>
        <strain evidence="7">DSM 18108</strain>
    </source>
</reference>
<dbReference type="EMBL" id="FUZZ01000004">
    <property type="protein sequence ID" value="SKD09151.1"/>
    <property type="molecule type" value="Genomic_DNA"/>
</dbReference>
<protein>
    <recommendedName>
        <fullName evidence="5">4-O-methyl-glucuronoyl methylesterase-like domain-containing protein</fullName>
    </recommendedName>
</protein>
<keyword evidence="1" id="KW-0719">Serine esterase</keyword>
<accession>A0A1T5P8V1</accession>
<keyword evidence="2 4" id="KW-0732">Signal</keyword>
<dbReference type="Proteomes" id="UP000190166">
    <property type="component" value="Unassembled WGS sequence"/>
</dbReference>
<evidence type="ECO:0000256" key="2">
    <source>
        <dbReference type="ARBA" id="ARBA00022729"/>
    </source>
</evidence>
<gene>
    <name evidence="6" type="ORF">SAMN05660461_5032</name>
</gene>
<evidence type="ECO:0000256" key="1">
    <source>
        <dbReference type="ARBA" id="ARBA00022487"/>
    </source>
</evidence>
<evidence type="ECO:0000313" key="6">
    <source>
        <dbReference type="EMBL" id="SKD09151.1"/>
    </source>
</evidence>
<evidence type="ECO:0000256" key="4">
    <source>
        <dbReference type="SAM" id="SignalP"/>
    </source>
</evidence>
<feature type="chain" id="PRO_5013092310" description="4-O-methyl-glucuronoyl methylesterase-like domain-containing protein" evidence="4">
    <location>
        <begin position="21"/>
        <end position="420"/>
    </location>
</feature>
<dbReference type="InterPro" id="IPR029058">
    <property type="entry name" value="AB_hydrolase_fold"/>
</dbReference>
<dbReference type="Gene3D" id="3.40.50.1820">
    <property type="entry name" value="alpha/beta hydrolase"/>
    <property type="match status" value="1"/>
</dbReference>
<dbReference type="SUPFAM" id="SSF53474">
    <property type="entry name" value="alpha/beta-Hydrolases"/>
    <property type="match status" value="1"/>
</dbReference>
<dbReference type="RefSeq" id="WP_079472292.1">
    <property type="nucleotide sequence ID" value="NZ_FUZZ01000004.1"/>
</dbReference>
<dbReference type="STRING" id="393003.SAMN05660461_5032"/>
<evidence type="ECO:0000259" key="5">
    <source>
        <dbReference type="Pfam" id="PF22244"/>
    </source>
</evidence>